<dbReference type="PANTHER" id="PTHR11439:SF491">
    <property type="entry name" value="INTEGRASE CATALYTIC DOMAIN-CONTAINING PROTEIN"/>
    <property type="match status" value="1"/>
</dbReference>
<gene>
    <name evidence="3" type="ORF">Tci_060247</name>
</gene>
<feature type="domain" description="Integrase catalytic" evidence="2">
    <location>
        <begin position="333"/>
        <end position="384"/>
    </location>
</feature>
<dbReference type="SUPFAM" id="SSF53098">
    <property type="entry name" value="Ribonuclease H-like"/>
    <property type="match status" value="1"/>
</dbReference>
<evidence type="ECO:0000259" key="2">
    <source>
        <dbReference type="PROSITE" id="PS50994"/>
    </source>
</evidence>
<protein>
    <submittedName>
        <fullName evidence="3">Retrovirus-related Pol polyprotein from transposon TNT 1-94</fullName>
    </submittedName>
</protein>
<dbReference type="InterPro" id="IPR001584">
    <property type="entry name" value="Integrase_cat-core"/>
</dbReference>
<dbReference type="InterPro" id="IPR013103">
    <property type="entry name" value="RVT_2"/>
</dbReference>
<feature type="compositionally biased region" description="Basic and acidic residues" evidence="1">
    <location>
        <begin position="178"/>
        <end position="190"/>
    </location>
</feature>
<dbReference type="InterPro" id="IPR012337">
    <property type="entry name" value="RNaseH-like_sf"/>
</dbReference>
<dbReference type="GO" id="GO:0015074">
    <property type="term" value="P:DNA integration"/>
    <property type="evidence" value="ECO:0007669"/>
    <property type="project" value="InterPro"/>
</dbReference>
<evidence type="ECO:0000313" key="3">
    <source>
        <dbReference type="EMBL" id="GEU88269.1"/>
    </source>
</evidence>
<dbReference type="Gene3D" id="3.30.420.10">
    <property type="entry name" value="Ribonuclease H-like superfamily/Ribonuclease H"/>
    <property type="match status" value="1"/>
</dbReference>
<dbReference type="InterPro" id="IPR043502">
    <property type="entry name" value="DNA/RNA_pol_sf"/>
</dbReference>
<comment type="caution">
    <text evidence="3">The sequence shown here is derived from an EMBL/GenBank/DDBJ whole genome shotgun (WGS) entry which is preliminary data.</text>
</comment>
<proteinExistence type="predicted"/>
<reference evidence="3" key="1">
    <citation type="journal article" date="2019" name="Sci. Rep.">
        <title>Draft genome of Tanacetum cinerariifolium, the natural source of mosquito coil.</title>
        <authorList>
            <person name="Yamashiro T."/>
            <person name="Shiraishi A."/>
            <person name="Satake H."/>
            <person name="Nakayama K."/>
        </authorList>
    </citation>
    <scope>NUCLEOTIDE SEQUENCE</scope>
</reference>
<sequence>MVVVDRLLQVVSELRLKIFWMLGRIVKVPVVQIDKVQCRLFFLSSELQRKKEKWIKMRTLLIQHGCEAALKVLPADMEVQTKAELNKKAHSAVVLCLGNKKKLYTFYKPTGRNIFKHIDEFNKIVLDLANIKVKFEDEDLALLLLTSLPAAYKHFVDTLLYGQETLTLEDVMATLNSKENKERSKVKGDDGEGLYVRGRTDRIDSRQSTGKPRSKSRNERLKCYICQSDDHLKRNCQKNNRKKSTGYVKKDDQPSSNGSTYDDSKGDNRDCKIIGIGKVRVQLRDGSSFVLNNVRKRKSCAGLAQKTKTYQRGGTIGARKARAVWKKESRTIKKLRTDNGLEICNWEFGQLCIESGIARHLTVIGMPQRNGLAERMNKTLIDKVEPRAVKCILLGYFAGVKGYRLYRLDDESPKIVTSRNVVFNKSVMYKDTLKDYGASVDKSVEELQKSDLTNYQLVRDREPRIRTKPFRFQDESNMVAYAFVVAKEEDTHEPFQEAVACEDSSKWKATMNKEMDSLRNNKTQELVDHLIGQKLVKQKEDGIFISQDKYVAEILKKFDFLSVKNASTQIETREPLVKDEEAPDVDLHLYRSMIGSLMYLTAFMPDIMVLALEQSKTTQDLVIKKLQKKVKRIKRKLKARTSGTTLFKIGNFKRKSLDKENTMIEPNEDDEVDNIDDLLAVILNWLKKIYSNGLTNYELKQLDVKTVFLHGNLEEVIYIRQPLGYEQGNKVRSLKKSLYGLKQSPRQWSYALDEYIYILLYVDDMLIACKSKAGIGSTKSLLKKEFDVKELEEAKKILGMEIFRDQSHKILWVSQSEYVYKILNNFRIDNGKSVHMPLGGHFKLPLKDCSVRDCDVERMSKVLYANAIGSLMYLMVCTRPDIAYAVSVVSIYLANSSKSHWEAVKLILQDLRGTANVGLMYGINHGNHVDVTGFVDSDYTKDPDKGMEQGFLNKASKAKKKNNKDSSVTSSLLSELAKTFKNVDGKMLGKDGKPLKPYRCVKWVEPPSVNSASVETEDATRVVDGCVNHVGAANGEDRGSMKVGTFDIPNECPNDNTIRETEAPLCKLQTRKIVKVSSLMNEEKVQGADVAIPKAIIDEICDKFDFTLYGYFVGSRLVLPIVENYFSSHEGMVKVLEGGPWFIKSKPIMLSIWSVGTKTKREAMTKVLMWVKVRNVPVVAFSETRLLGKHSSTHQCQFQEVLCVAHNVRSLNLQVPHFNLQLLNLASWTVLCTAKQSASGKLDLARNGAVANVEYKFHLLKSPSQPCDSFSTLKVKGLALQEVIIRALTSSRHMSSSATP</sequence>
<dbReference type="EMBL" id="BKCJ010009713">
    <property type="protein sequence ID" value="GEU88269.1"/>
    <property type="molecule type" value="Genomic_DNA"/>
</dbReference>
<dbReference type="InterPro" id="IPR057670">
    <property type="entry name" value="SH3_retrovirus"/>
</dbReference>
<dbReference type="Pfam" id="PF07727">
    <property type="entry name" value="RVT_2"/>
    <property type="match status" value="1"/>
</dbReference>
<evidence type="ECO:0000256" key="1">
    <source>
        <dbReference type="SAM" id="MobiDB-lite"/>
    </source>
</evidence>
<dbReference type="GO" id="GO:0003676">
    <property type="term" value="F:nucleic acid binding"/>
    <property type="evidence" value="ECO:0007669"/>
    <property type="project" value="InterPro"/>
</dbReference>
<accession>A0A6L2NSD2</accession>
<dbReference type="Pfam" id="PF14223">
    <property type="entry name" value="Retrotran_gag_2"/>
    <property type="match status" value="1"/>
</dbReference>
<dbReference type="InterPro" id="IPR036397">
    <property type="entry name" value="RNaseH_sf"/>
</dbReference>
<dbReference type="SUPFAM" id="SSF56672">
    <property type="entry name" value="DNA/RNA polymerases"/>
    <property type="match status" value="1"/>
</dbReference>
<dbReference type="PANTHER" id="PTHR11439">
    <property type="entry name" value="GAG-POL-RELATED RETROTRANSPOSON"/>
    <property type="match status" value="1"/>
</dbReference>
<feature type="region of interest" description="Disordered" evidence="1">
    <location>
        <begin position="236"/>
        <end position="265"/>
    </location>
</feature>
<dbReference type="Pfam" id="PF25597">
    <property type="entry name" value="SH3_retrovirus"/>
    <property type="match status" value="1"/>
</dbReference>
<feature type="region of interest" description="Disordered" evidence="1">
    <location>
        <begin position="177"/>
        <end position="216"/>
    </location>
</feature>
<dbReference type="PROSITE" id="PS50994">
    <property type="entry name" value="INTEGRASE"/>
    <property type="match status" value="1"/>
</dbReference>
<name>A0A6L2NSD2_TANCI</name>
<organism evidence="3">
    <name type="scientific">Tanacetum cinerariifolium</name>
    <name type="common">Dalmatian daisy</name>
    <name type="synonym">Chrysanthemum cinerariifolium</name>
    <dbReference type="NCBI Taxonomy" id="118510"/>
    <lineage>
        <taxon>Eukaryota</taxon>
        <taxon>Viridiplantae</taxon>
        <taxon>Streptophyta</taxon>
        <taxon>Embryophyta</taxon>
        <taxon>Tracheophyta</taxon>
        <taxon>Spermatophyta</taxon>
        <taxon>Magnoliopsida</taxon>
        <taxon>eudicotyledons</taxon>
        <taxon>Gunneridae</taxon>
        <taxon>Pentapetalae</taxon>
        <taxon>asterids</taxon>
        <taxon>campanulids</taxon>
        <taxon>Asterales</taxon>
        <taxon>Asteraceae</taxon>
        <taxon>Asteroideae</taxon>
        <taxon>Anthemideae</taxon>
        <taxon>Anthemidinae</taxon>
        <taxon>Tanacetum</taxon>
    </lineage>
</organism>